<dbReference type="RefSeq" id="WP_150892722.1">
    <property type="nucleotide sequence ID" value="NZ_VYUY01000007.1"/>
</dbReference>
<comment type="caution">
    <text evidence="2">The sequence shown here is derived from an EMBL/GenBank/DDBJ whole genome shotgun (WGS) entry which is preliminary data.</text>
</comment>
<dbReference type="InterPro" id="IPR051781">
    <property type="entry name" value="Metallo-dep_Hydrolase"/>
</dbReference>
<accession>A0A5N0TIJ3</accession>
<evidence type="ECO:0000313" key="2">
    <source>
        <dbReference type="EMBL" id="KAA9134421.1"/>
    </source>
</evidence>
<dbReference type="PANTHER" id="PTHR43135">
    <property type="entry name" value="ALPHA-D-RIBOSE 1-METHYLPHOSPHONATE 5-TRIPHOSPHATE DIPHOSPHATASE"/>
    <property type="match status" value="1"/>
</dbReference>
<dbReference type="Gene3D" id="3.20.20.140">
    <property type="entry name" value="Metal-dependent hydrolases"/>
    <property type="match status" value="1"/>
</dbReference>
<evidence type="ECO:0000259" key="1">
    <source>
        <dbReference type="Pfam" id="PF01979"/>
    </source>
</evidence>
<keyword evidence="3" id="KW-1185">Reference proteome</keyword>
<dbReference type="InterPro" id="IPR032466">
    <property type="entry name" value="Metal_Hydrolase"/>
</dbReference>
<proteinExistence type="predicted"/>
<dbReference type="Pfam" id="PF01979">
    <property type="entry name" value="Amidohydro_1"/>
    <property type="match status" value="1"/>
</dbReference>
<sequence>MTARAVVRFRTRAGAWETGVVDAGADGGLTLREGTDASAPRLGGVVTGGFTDAHVHLSLVPAAELTGGVLGRVIDLGGDPVHLAATADAAERAGLHIDFAGPFLTAPGGYPSDRPWAAAGTFREVAGADAIRAAIADVAGHGASLIKVAGNSTAGPVLGDEDLRTVVTEARRHGLPVVVHAEGPGEAVRAARLGADLLAHAPFTEVLADDDLRAMARGTGWISTLDIHGWGRHDEHYAIATSNIRRFRAVGGRVIYGTDLGNGPLPVGLNARELAALAAAGMSPAEILDALSPLDPLQPHTPLVHIPGDDPRALHLPDARPLTAHHLQEL</sequence>
<dbReference type="SUPFAM" id="SSF51556">
    <property type="entry name" value="Metallo-dependent hydrolases"/>
    <property type="match status" value="1"/>
</dbReference>
<dbReference type="Proteomes" id="UP000326838">
    <property type="component" value="Unassembled WGS sequence"/>
</dbReference>
<protein>
    <submittedName>
        <fullName evidence="2">Amidohydrolase family protein</fullName>
    </submittedName>
</protein>
<dbReference type="InterPro" id="IPR006680">
    <property type="entry name" value="Amidohydro-rel"/>
</dbReference>
<dbReference type="PANTHER" id="PTHR43135:SF3">
    <property type="entry name" value="ALPHA-D-RIBOSE 1-METHYLPHOSPHONATE 5-TRIPHOSPHATE DIPHOSPHATASE"/>
    <property type="match status" value="1"/>
</dbReference>
<name>A0A5N0TIJ3_9MICO</name>
<dbReference type="EMBL" id="VYUY01000007">
    <property type="protein sequence ID" value="KAA9134421.1"/>
    <property type="molecule type" value="Genomic_DNA"/>
</dbReference>
<keyword evidence="2" id="KW-0378">Hydrolase</keyword>
<dbReference type="AlphaFoldDB" id="A0A5N0TIJ3"/>
<reference evidence="3" key="1">
    <citation type="submission" date="2019-09" db="EMBL/GenBank/DDBJ databases">
        <title>Mumia zhuanghuii sp. nov. isolated from the intestinal contents of plateau pika (Ochotona curzoniae) in the Qinghai-Tibet plateau of China.</title>
        <authorList>
            <person name="Tian Z."/>
        </authorList>
    </citation>
    <scope>NUCLEOTIDE SEQUENCE [LARGE SCALE GENOMIC DNA]</scope>
    <source>
        <strain evidence="3">L-033</strain>
    </source>
</reference>
<dbReference type="GO" id="GO:0016787">
    <property type="term" value="F:hydrolase activity"/>
    <property type="evidence" value="ECO:0007669"/>
    <property type="project" value="UniProtKB-KW"/>
</dbReference>
<organism evidence="2 3">
    <name type="scientific">Microbacterium caowuchunii</name>
    <dbReference type="NCBI Taxonomy" id="2614638"/>
    <lineage>
        <taxon>Bacteria</taxon>
        <taxon>Bacillati</taxon>
        <taxon>Actinomycetota</taxon>
        <taxon>Actinomycetes</taxon>
        <taxon>Micrococcales</taxon>
        <taxon>Microbacteriaceae</taxon>
        <taxon>Microbacterium</taxon>
    </lineage>
</organism>
<gene>
    <name evidence="2" type="ORF">F6B40_06535</name>
</gene>
<evidence type="ECO:0000313" key="3">
    <source>
        <dbReference type="Proteomes" id="UP000326838"/>
    </source>
</evidence>
<feature type="domain" description="Amidohydrolase-related" evidence="1">
    <location>
        <begin position="46"/>
        <end position="291"/>
    </location>
</feature>